<feature type="domain" description="G-protein coupled receptors family 1 profile" evidence="12">
    <location>
        <begin position="42"/>
        <end position="371"/>
    </location>
</feature>
<dbReference type="PROSITE" id="PS50262">
    <property type="entry name" value="G_PROTEIN_RECEP_F1_2"/>
    <property type="match status" value="1"/>
</dbReference>
<feature type="region of interest" description="Disordered" evidence="10">
    <location>
        <begin position="267"/>
        <end position="291"/>
    </location>
</feature>
<feature type="transmembrane region" description="Helical" evidence="11">
    <location>
        <begin position="190"/>
        <end position="212"/>
    </location>
</feature>
<reference evidence="13" key="2">
    <citation type="submission" date="2020-11" db="EMBL/GenBank/DDBJ databases">
        <authorList>
            <person name="McCartney M.A."/>
            <person name="Auch B."/>
            <person name="Kono T."/>
            <person name="Mallez S."/>
            <person name="Becker A."/>
            <person name="Gohl D.M."/>
            <person name="Silverstein K.A.T."/>
            <person name="Koren S."/>
            <person name="Bechman K.B."/>
            <person name="Herman A."/>
            <person name="Abrahante J.E."/>
            <person name="Garbe J."/>
        </authorList>
    </citation>
    <scope>NUCLEOTIDE SEQUENCE</scope>
    <source>
        <strain evidence="13">Duluth1</strain>
        <tissue evidence="13">Whole animal</tissue>
    </source>
</reference>
<keyword evidence="3 9" id="KW-0812">Transmembrane</keyword>
<dbReference type="PRINTS" id="PR00237">
    <property type="entry name" value="GPCRRHODOPSN"/>
</dbReference>
<keyword evidence="2" id="KW-1003">Cell membrane</keyword>
<dbReference type="InterPro" id="IPR000276">
    <property type="entry name" value="GPCR_Rhodpsn"/>
</dbReference>
<dbReference type="PANTHER" id="PTHR24228:SF59">
    <property type="entry name" value="NEUROPEPTIDE RECEPTOR 15"/>
    <property type="match status" value="1"/>
</dbReference>
<feature type="transmembrane region" description="Helical" evidence="11">
    <location>
        <begin position="348"/>
        <end position="366"/>
    </location>
</feature>
<keyword evidence="8 9" id="KW-0807">Transducer</keyword>
<dbReference type="Pfam" id="PF00001">
    <property type="entry name" value="7tm_1"/>
    <property type="match status" value="1"/>
</dbReference>
<dbReference type="SUPFAM" id="SSF81321">
    <property type="entry name" value="Family A G protein-coupled receptor-like"/>
    <property type="match status" value="1"/>
</dbReference>
<evidence type="ECO:0000256" key="11">
    <source>
        <dbReference type="SAM" id="Phobius"/>
    </source>
</evidence>
<reference evidence="13" key="1">
    <citation type="journal article" date="2019" name="bioRxiv">
        <title>The Genome of the Zebra Mussel, Dreissena polymorpha: A Resource for Invasive Species Research.</title>
        <authorList>
            <person name="McCartney M.A."/>
            <person name="Auch B."/>
            <person name="Kono T."/>
            <person name="Mallez S."/>
            <person name="Zhang Y."/>
            <person name="Obille A."/>
            <person name="Becker A."/>
            <person name="Abrahante J.E."/>
            <person name="Garbe J."/>
            <person name="Badalamenti J.P."/>
            <person name="Herman A."/>
            <person name="Mangelson H."/>
            <person name="Liachko I."/>
            <person name="Sullivan S."/>
            <person name="Sone E.D."/>
            <person name="Koren S."/>
            <person name="Silverstein K.A.T."/>
            <person name="Beckman K.B."/>
            <person name="Gohl D.M."/>
        </authorList>
    </citation>
    <scope>NUCLEOTIDE SEQUENCE</scope>
    <source>
        <strain evidence="13">Duluth1</strain>
        <tissue evidence="13">Whole animal</tissue>
    </source>
</reference>
<dbReference type="PROSITE" id="PS00237">
    <property type="entry name" value="G_PROTEIN_RECEP_F1_1"/>
    <property type="match status" value="1"/>
</dbReference>
<dbReference type="GO" id="GO:0004930">
    <property type="term" value="F:G protein-coupled receptor activity"/>
    <property type="evidence" value="ECO:0007669"/>
    <property type="project" value="UniProtKB-KW"/>
</dbReference>
<sequence length="505" mass="56452">MSNSTSYIDALTETFLAWFHNDILPVCSVIFDLAVIIVGVILNVLLMVTFRKRGLFQEPSSHFMVFFSIADFASYILLLFPNIVTAIAKEWLLSQPVCEIHGAVLFLLVSVNFGIVNILAIERCIKLCKQKGNLYDKIFERARNRNILICIVVVLSAVIAFLPVTGIGHIEYDYYHLGGKLDYSKTPSFLITHFLLTIIVSLVTVTVCYSLIFEHRRRTIQRNRKSESGRDGNVAFAEAKGNTSVRHSSTNESLAVITEVEDEVFREDDQSLVERSTDAKPTSKAPKKRSSIASSRRKSVFQEVFSDDAENPIFHLAITYLALWGTLFACFLPYMIICFIGVYDSVPLWGGFYTISLLVLHVSFALKPIVYLGHNRNYRALTTENIPESFRKRARSVRNSISSVGGKMEDFLFKSKANRQLSATVAAHKALLKWKGKAAVISLNHANGSPGSGESTEMMGRGMNKLQSKPITPSEVNIIKSPLSFDKQDARQRSGLPGMIEGEKL</sequence>
<evidence type="ECO:0000313" key="13">
    <source>
        <dbReference type="EMBL" id="KAH3841779.1"/>
    </source>
</evidence>
<evidence type="ECO:0000256" key="9">
    <source>
        <dbReference type="RuleBase" id="RU000688"/>
    </source>
</evidence>
<protein>
    <recommendedName>
        <fullName evidence="12">G-protein coupled receptors family 1 profile domain-containing protein</fullName>
    </recommendedName>
</protein>
<name>A0A9D4KLM2_DREPO</name>
<dbReference type="Gene3D" id="1.20.1070.10">
    <property type="entry name" value="Rhodopsin 7-helix transmembrane proteins"/>
    <property type="match status" value="1"/>
</dbReference>
<keyword evidence="14" id="KW-1185">Reference proteome</keyword>
<gene>
    <name evidence="13" type="ORF">DPMN_115259</name>
</gene>
<feature type="transmembrane region" description="Helical" evidence="11">
    <location>
        <begin position="147"/>
        <end position="170"/>
    </location>
</feature>
<feature type="transmembrane region" description="Helical" evidence="11">
    <location>
        <begin position="100"/>
        <end position="121"/>
    </location>
</feature>
<keyword evidence="7 9" id="KW-0675">Receptor</keyword>
<organism evidence="13 14">
    <name type="scientific">Dreissena polymorpha</name>
    <name type="common">Zebra mussel</name>
    <name type="synonym">Mytilus polymorpha</name>
    <dbReference type="NCBI Taxonomy" id="45954"/>
    <lineage>
        <taxon>Eukaryota</taxon>
        <taxon>Metazoa</taxon>
        <taxon>Spiralia</taxon>
        <taxon>Lophotrochozoa</taxon>
        <taxon>Mollusca</taxon>
        <taxon>Bivalvia</taxon>
        <taxon>Autobranchia</taxon>
        <taxon>Heteroconchia</taxon>
        <taxon>Euheterodonta</taxon>
        <taxon>Imparidentia</taxon>
        <taxon>Neoheterodontei</taxon>
        <taxon>Myida</taxon>
        <taxon>Dreissenoidea</taxon>
        <taxon>Dreissenidae</taxon>
        <taxon>Dreissena</taxon>
    </lineage>
</organism>
<dbReference type="GO" id="GO:0005886">
    <property type="term" value="C:plasma membrane"/>
    <property type="evidence" value="ECO:0007669"/>
    <property type="project" value="UniProtKB-SubCell"/>
</dbReference>
<evidence type="ECO:0000256" key="4">
    <source>
        <dbReference type="ARBA" id="ARBA00022989"/>
    </source>
</evidence>
<feature type="transmembrane region" description="Helical" evidence="11">
    <location>
        <begin position="23"/>
        <end position="50"/>
    </location>
</feature>
<feature type="transmembrane region" description="Helical" evidence="11">
    <location>
        <begin position="321"/>
        <end position="342"/>
    </location>
</feature>
<dbReference type="EMBL" id="JAIWYP010000004">
    <property type="protein sequence ID" value="KAH3841779.1"/>
    <property type="molecule type" value="Genomic_DNA"/>
</dbReference>
<evidence type="ECO:0000256" key="8">
    <source>
        <dbReference type="ARBA" id="ARBA00023224"/>
    </source>
</evidence>
<comment type="subcellular location">
    <subcellularLocation>
        <location evidence="1">Cell membrane</location>
        <topology evidence="1">Multi-pass membrane protein</topology>
    </subcellularLocation>
</comment>
<keyword evidence="4 11" id="KW-1133">Transmembrane helix</keyword>
<evidence type="ECO:0000313" key="14">
    <source>
        <dbReference type="Proteomes" id="UP000828390"/>
    </source>
</evidence>
<comment type="caution">
    <text evidence="13">The sequence shown here is derived from an EMBL/GenBank/DDBJ whole genome shotgun (WGS) entry which is preliminary data.</text>
</comment>
<evidence type="ECO:0000256" key="6">
    <source>
        <dbReference type="ARBA" id="ARBA00023136"/>
    </source>
</evidence>
<dbReference type="AlphaFoldDB" id="A0A9D4KLM2"/>
<evidence type="ECO:0000256" key="1">
    <source>
        <dbReference type="ARBA" id="ARBA00004651"/>
    </source>
</evidence>
<dbReference type="Proteomes" id="UP000828390">
    <property type="component" value="Unassembled WGS sequence"/>
</dbReference>
<feature type="transmembrane region" description="Helical" evidence="11">
    <location>
        <begin position="62"/>
        <end position="80"/>
    </location>
</feature>
<evidence type="ECO:0000256" key="2">
    <source>
        <dbReference type="ARBA" id="ARBA00022475"/>
    </source>
</evidence>
<proteinExistence type="inferred from homology"/>
<keyword evidence="5 9" id="KW-0297">G-protein coupled receptor</keyword>
<evidence type="ECO:0000259" key="12">
    <source>
        <dbReference type="PROSITE" id="PS50262"/>
    </source>
</evidence>
<accession>A0A9D4KLM2</accession>
<dbReference type="PANTHER" id="PTHR24228">
    <property type="entry name" value="B2 BRADYKININ RECEPTOR/ANGIOTENSIN II RECEPTOR"/>
    <property type="match status" value="1"/>
</dbReference>
<evidence type="ECO:0000256" key="7">
    <source>
        <dbReference type="ARBA" id="ARBA00023170"/>
    </source>
</evidence>
<keyword evidence="6 11" id="KW-0472">Membrane</keyword>
<dbReference type="CDD" id="cd00637">
    <property type="entry name" value="7tm_classA_rhodopsin-like"/>
    <property type="match status" value="1"/>
</dbReference>
<feature type="region of interest" description="Disordered" evidence="10">
    <location>
        <begin position="486"/>
        <end position="505"/>
    </location>
</feature>
<evidence type="ECO:0000256" key="3">
    <source>
        <dbReference type="ARBA" id="ARBA00022692"/>
    </source>
</evidence>
<comment type="similarity">
    <text evidence="9">Belongs to the G-protein coupled receptor 1 family.</text>
</comment>
<evidence type="ECO:0000256" key="10">
    <source>
        <dbReference type="SAM" id="MobiDB-lite"/>
    </source>
</evidence>
<evidence type="ECO:0000256" key="5">
    <source>
        <dbReference type="ARBA" id="ARBA00023040"/>
    </source>
</evidence>
<dbReference type="InterPro" id="IPR017452">
    <property type="entry name" value="GPCR_Rhodpsn_7TM"/>
</dbReference>